<feature type="modified residue" description="N6-(pyridoxal phosphate)lysine" evidence="7">
    <location>
        <position position="205"/>
    </location>
</feature>
<sequence length="397" mass="43114">MEINEGGYIMRNKDMLLIPGPTPVIDSIYDAMAQETRSHTDGRFTKVYKEAIEMTREMFQTDGEVFVVSGSGTLAMEMALVNTVAAGEKLLVISQGYFGDRFIKLGEAFGIDVEVLQSEWGKQVTPAEVEAKLATDTFKAVTITHADTSTGVVADLEALVPIIKKHGALIILDGVVATAAIEEDMSKTYGHPDYKIDVILTGSQKAIGVPPGLAVVAFNKTALAAREQIERVPAYYADIYNWIPIMHDPSKYFATPPVNLIYAYHEGMRLVLDEGMEKRYKRHTAYGKAVRAGLAAYGMQALADESVAASTLSCILYPDGVDDASFRAAMAEKGVILAGALAHLGGKAFRIGHMGNTTAEMLEKAVDLIGETLNEMGHQVDREKARAQFKAQLEITV</sequence>
<dbReference type="InterPro" id="IPR015422">
    <property type="entry name" value="PyrdxlP-dep_Trfase_small"/>
</dbReference>
<gene>
    <name evidence="11" type="primary">agx1</name>
    <name evidence="11" type="ORF">HMPREF9372_1533</name>
</gene>
<dbReference type="InterPro" id="IPR020578">
    <property type="entry name" value="Aminotrans_V_PyrdxlP_BS"/>
</dbReference>
<dbReference type="Gene3D" id="3.90.1150.10">
    <property type="entry name" value="Aspartate Aminotransferase, domain 1"/>
    <property type="match status" value="1"/>
</dbReference>
<evidence type="ECO:0000256" key="5">
    <source>
        <dbReference type="ARBA" id="ARBA00022898"/>
    </source>
</evidence>
<evidence type="ECO:0000256" key="6">
    <source>
        <dbReference type="PIRSR" id="PIRSR000524-1"/>
    </source>
</evidence>
<evidence type="ECO:0000259" key="10">
    <source>
        <dbReference type="Pfam" id="PF00266"/>
    </source>
</evidence>
<keyword evidence="3 11" id="KW-0032">Aminotransferase</keyword>
<dbReference type="EC" id="2.6.1.44" evidence="11"/>
<dbReference type="SUPFAM" id="SSF53383">
    <property type="entry name" value="PLP-dependent transferases"/>
    <property type="match status" value="1"/>
</dbReference>
<evidence type="ECO:0000256" key="7">
    <source>
        <dbReference type="PIRSR" id="PIRSR000524-50"/>
    </source>
</evidence>
<dbReference type="EMBL" id="AFPZ01000042">
    <property type="protein sequence ID" value="EGQ26464.1"/>
    <property type="molecule type" value="Genomic_DNA"/>
</dbReference>
<dbReference type="InterPro" id="IPR000192">
    <property type="entry name" value="Aminotrans_V_dom"/>
</dbReference>
<name>F9DRV3_9BACL</name>
<evidence type="ECO:0000256" key="4">
    <source>
        <dbReference type="ARBA" id="ARBA00022679"/>
    </source>
</evidence>
<keyword evidence="5 7" id="KW-0663">Pyridoxal phosphate</keyword>
<dbReference type="HOGENOM" id="CLU_027686_5_2_9"/>
<dbReference type="Pfam" id="PF00266">
    <property type="entry name" value="Aminotran_5"/>
    <property type="match status" value="1"/>
</dbReference>
<dbReference type="Gene3D" id="3.40.640.10">
    <property type="entry name" value="Type I PLP-dependent aspartate aminotransferase-like (Major domain)"/>
    <property type="match status" value="1"/>
</dbReference>
<dbReference type="GO" id="GO:0019265">
    <property type="term" value="P:glycine biosynthetic process, by transamination of glyoxylate"/>
    <property type="evidence" value="ECO:0007669"/>
    <property type="project" value="TreeGrafter"/>
</dbReference>
<dbReference type="InterPro" id="IPR024169">
    <property type="entry name" value="SP_NH2Trfase/AEP_transaminase"/>
</dbReference>
<dbReference type="eggNOG" id="COG0075">
    <property type="taxonomic scope" value="Bacteria"/>
</dbReference>
<evidence type="ECO:0000313" key="11">
    <source>
        <dbReference type="EMBL" id="EGQ26464.1"/>
    </source>
</evidence>
<dbReference type="PANTHER" id="PTHR21152">
    <property type="entry name" value="AMINOTRANSFERASE CLASS V"/>
    <property type="match status" value="1"/>
</dbReference>
<feature type="domain" description="Aminotransferase class V" evidence="10">
    <location>
        <begin position="31"/>
        <end position="336"/>
    </location>
</feature>
<organism evidence="11 12">
    <name type="scientific">Sporosarcina newyorkensis 2681</name>
    <dbReference type="NCBI Taxonomy" id="1027292"/>
    <lineage>
        <taxon>Bacteria</taxon>
        <taxon>Bacillati</taxon>
        <taxon>Bacillota</taxon>
        <taxon>Bacilli</taxon>
        <taxon>Bacillales</taxon>
        <taxon>Caryophanaceae</taxon>
        <taxon>Sporosarcina</taxon>
    </lineage>
</organism>
<evidence type="ECO:0000256" key="1">
    <source>
        <dbReference type="ARBA" id="ARBA00001933"/>
    </source>
</evidence>
<comment type="similarity">
    <text evidence="2 8">Belongs to the class-V pyridoxal-phosphate-dependent aminotransferase family.</text>
</comment>
<keyword evidence="4 11" id="KW-0808">Transferase</keyword>
<dbReference type="InterPro" id="IPR015424">
    <property type="entry name" value="PyrdxlP-dep_Trfase"/>
</dbReference>
<evidence type="ECO:0000256" key="9">
    <source>
        <dbReference type="RuleBase" id="RU004504"/>
    </source>
</evidence>
<dbReference type="PROSITE" id="PS00595">
    <property type="entry name" value="AA_TRANSFER_CLASS_5"/>
    <property type="match status" value="1"/>
</dbReference>
<proteinExistence type="inferred from homology"/>
<dbReference type="AlphaFoldDB" id="F9DRV3"/>
<comment type="caution">
    <text evidence="11">The sequence shown here is derived from an EMBL/GenBank/DDBJ whole genome shotgun (WGS) entry which is preliminary data.</text>
</comment>
<evidence type="ECO:0000256" key="2">
    <source>
        <dbReference type="ARBA" id="ARBA00009236"/>
    </source>
</evidence>
<dbReference type="InterPro" id="IPR015421">
    <property type="entry name" value="PyrdxlP-dep_Trfase_major"/>
</dbReference>
<reference evidence="11 12" key="1">
    <citation type="submission" date="2011-04" db="EMBL/GenBank/DDBJ databases">
        <authorList>
            <person name="Muzny D."/>
            <person name="Qin X."/>
            <person name="Deng J."/>
            <person name="Jiang H."/>
            <person name="Liu Y."/>
            <person name="Qu J."/>
            <person name="Song X.-Z."/>
            <person name="Zhang L."/>
            <person name="Thornton R."/>
            <person name="Coyle M."/>
            <person name="Francisco L."/>
            <person name="Jackson L."/>
            <person name="Javaid M."/>
            <person name="Korchina V."/>
            <person name="Kovar C."/>
            <person name="Mata R."/>
            <person name="Mathew T."/>
            <person name="Ngo R."/>
            <person name="Nguyen L."/>
            <person name="Nguyen N."/>
            <person name="Okwuonu G."/>
            <person name="Ongeri F."/>
            <person name="Pham C."/>
            <person name="Simmons D."/>
            <person name="Wilczek-Boney K."/>
            <person name="Hale W."/>
            <person name="Jakkamsetti A."/>
            <person name="Pham P."/>
            <person name="Ruth R."/>
            <person name="San Lucas F."/>
            <person name="Warren J."/>
            <person name="Zhang J."/>
            <person name="Zhao Z."/>
            <person name="Zhou C."/>
            <person name="Zhu D."/>
            <person name="Lee S."/>
            <person name="Bess C."/>
            <person name="Blankenburg K."/>
            <person name="Forbes L."/>
            <person name="Fu Q."/>
            <person name="Gubbala S."/>
            <person name="Hirani K."/>
            <person name="Jayaseelan J.C."/>
            <person name="Lara F."/>
            <person name="Munidasa M."/>
            <person name="Palculict T."/>
            <person name="Patil S."/>
            <person name="Pu L.-L."/>
            <person name="Saada N."/>
            <person name="Tang L."/>
            <person name="Weissenberger G."/>
            <person name="Zhu Y."/>
            <person name="Hemphill L."/>
            <person name="Shang Y."/>
            <person name="Youmans B."/>
            <person name="Ayvaz T."/>
            <person name="Ross M."/>
            <person name="Santibanez J."/>
            <person name="Aqrawi P."/>
            <person name="Gross S."/>
            <person name="Joshi V."/>
            <person name="Fowler G."/>
            <person name="Nazareth L."/>
            <person name="Reid J."/>
            <person name="Worley K."/>
            <person name="Petrosino J."/>
            <person name="Highlander S."/>
            <person name="Gibbs R."/>
        </authorList>
    </citation>
    <scope>NUCLEOTIDE SEQUENCE [LARGE SCALE GENOMIC DNA]</scope>
    <source>
        <strain evidence="11 12">2681</strain>
    </source>
</reference>
<dbReference type="PIRSF" id="PIRSF000524">
    <property type="entry name" value="SPT"/>
    <property type="match status" value="1"/>
</dbReference>
<evidence type="ECO:0000313" key="12">
    <source>
        <dbReference type="Proteomes" id="UP000005316"/>
    </source>
</evidence>
<evidence type="ECO:0000256" key="3">
    <source>
        <dbReference type="ARBA" id="ARBA00022576"/>
    </source>
</evidence>
<accession>F9DRV3</accession>
<comment type="cofactor">
    <cofactor evidence="1 7 9">
        <name>pyridoxal 5'-phosphate</name>
        <dbReference type="ChEBI" id="CHEBI:597326"/>
    </cofactor>
</comment>
<protein>
    <submittedName>
        <fullName evidence="11">Alanine--glyoxylate transaminase</fullName>
        <ecNumber evidence="11">2.6.1.44</ecNumber>
    </submittedName>
</protein>
<feature type="binding site" evidence="6">
    <location>
        <position position="350"/>
    </location>
    <ligand>
        <name>substrate</name>
    </ligand>
</feature>
<dbReference type="Proteomes" id="UP000005316">
    <property type="component" value="Unassembled WGS sequence"/>
</dbReference>
<dbReference type="GO" id="GO:0004760">
    <property type="term" value="F:L-serine-pyruvate transaminase activity"/>
    <property type="evidence" value="ECO:0007669"/>
    <property type="project" value="TreeGrafter"/>
</dbReference>
<evidence type="ECO:0000256" key="8">
    <source>
        <dbReference type="RuleBase" id="RU004075"/>
    </source>
</evidence>
<dbReference type="PANTHER" id="PTHR21152:SF24">
    <property type="entry name" value="ALANINE--GLYOXYLATE AMINOTRANSFERASE 1"/>
    <property type="match status" value="1"/>
</dbReference>
<dbReference type="GO" id="GO:0008453">
    <property type="term" value="F:alanine-glyoxylate transaminase activity"/>
    <property type="evidence" value="ECO:0007669"/>
    <property type="project" value="UniProtKB-EC"/>
</dbReference>